<dbReference type="InterPro" id="IPR000262">
    <property type="entry name" value="FMN-dep_DH"/>
</dbReference>
<sequence>MMKDRHFMQQLIQRAKNAKCSALVLTADLQIMGQRHKDIKNGLSAPPKLNLANLINMCTKPTWCLGMLRTQRRTFGNIVGHV</sequence>
<dbReference type="AlphaFoldDB" id="A0A833PEM6"/>
<feature type="domain" description="FMN hydroxy acid dehydrogenase" evidence="2">
    <location>
        <begin position="1"/>
        <end position="82"/>
    </location>
</feature>
<dbReference type="SUPFAM" id="SSF51395">
    <property type="entry name" value="FMN-linked oxidoreductases"/>
    <property type="match status" value="1"/>
</dbReference>
<dbReference type="PROSITE" id="PS51349">
    <property type="entry name" value="FMN_HYDROXY_ACID_DH_2"/>
    <property type="match status" value="1"/>
</dbReference>
<dbReference type="InterPro" id="IPR013785">
    <property type="entry name" value="Aldolase_TIM"/>
</dbReference>
<evidence type="ECO:0000256" key="1">
    <source>
        <dbReference type="ARBA" id="ARBA00001917"/>
    </source>
</evidence>
<proteinExistence type="predicted"/>
<dbReference type="EMBL" id="WNDP01000051">
    <property type="protein sequence ID" value="KAF1024881.1"/>
    <property type="molecule type" value="Genomic_DNA"/>
</dbReference>
<evidence type="ECO:0000313" key="3">
    <source>
        <dbReference type="EMBL" id="KAF1024881.1"/>
    </source>
</evidence>
<evidence type="ECO:0000259" key="2">
    <source>
        <dbReference type="PROSITE" id="PS51349"/>
    </source>
</evidence>
<dbReference type="InterPro" id="IPR037396">
    <property type="entry name" value="FMN_HAD"/>
</dbReference>
<dbReference type="Proteomes" id="UP000490535">
    <property type="component" value="Unassembled WGS sequence"/>
</dbReference>
<organism evidence="3 4">
    <name type="scientific">Acinetobacter bereziniae</name>
    <name type="common">Acinetobacter genomosp. 10</name>
    <dbReference type="NCBI Taxonomy" id="106648"/>
    <lineage>
        <taxon>Bacteria</taxon>
        <taxon>Pseudomonadati</taxon>
        <taxon>Pseudomonadota</taxon>
        <taxon>Gammaproteobacteria</taxon>
        <taxon>Moraxellales</taxon>
        <taxon>Moraxellaceae</taxon>
        <taxon>Acinetobacter</taxon>
    </lineage>
</organism>
<reference evidence="4" key="1">
    <citation type="journal article" date="2020" name="MBio">
        <title>Horizontal gene transfer to a defensive symbiont with a reduced genome amongst a multipartite beetle microbiome.</title>
        <authorList>
            <person name="Waterworth S.C."/>
            <person name="Florez L.V."/>
            <person name="Rees E.R."/>
            <person name="Hertweck C."/>
            <person name="Kaltenpoth M."/>
            <person name="Kwan J.C."/>
        </authorList>
    </citation>
    <scope>NUCLEOTIDE SEQUENCE [LARGE SCALE GENOMIC DNA]</scope>
</reference>
<accession>A0A833PEM6</accession>
<evidence type="ECO:0000313" key="4">
    <source>
        <dbReference type="Proteomes" id="UP000490535"/>
    </source>
</evidence>
<comment type="cofactor">
    <cofactor evidence="1">
        <name>FMN</name>
        <dbReference type="ChEBI" id="CHEBI:58210"/>
    </cofactor>
</comment>
<dbReference type="GO" id="GO:0016491">
    <property type="term" value="F:oxidoreductase activity"/>
    <property type="evidence" value="ECO:0007669"/>
    <property type="project" value="InterPro"/>
</dbReference>
<name>A0A833PEM6_ACIBZ</name>
<comment type="caution">
    <text evidence="3">The sequence shown here is derived from an EMBL/GenBank/DDBJ whole genome shotgun (WGS) entry which is preliminary data.</text>
</comment>
<dbReference type="Pfam" id="PF01070">
    <property type="entry name" value="FMN_dh"/>
    <property type="match status" value="1"/>
</dbReference>
<protein>
    <submittedName>
        <fullName evidence="3">Putative L-lactate dehydrogenase</fullName>
    </submittedName>
</protein>
<gene>
    <name evidence="3" type="primary">lldD_1</name>
    <name evidence="3" type="ORF">GAK29_02299</name>
</gene>
<dbReference type="Gene3D" id="3.20.20.70">
    <property type="entry name" value="Aldolase class I"/>
    <property type="match status" value="1"/>
</dbReference>